<keyword evidence="5" id="KW-1185">Reference proteome</keyword>
<evidence type="ECO:0000259" key="4">
    <source>
        <dbReference type="SMART" id="SM00322"/>
    </source>
</evidence>
<evidence type="ECO:0000256" key="2">
    <source>
        <dbReference type="PROSITE-ProRule" id="PRU00117"/>
    </source>
</evidence>
<dbReference type="SMART" id="SM00322">
    <property type="entry name" value="KH"/>
    <property type="match status" value="3"/>
</dbReference>
<protein>
    <submittedName>
        <fullName evidence="6">K Homology domain-containing protein</fullName>
    </submittedName>
</protein>
<dbReference type="Gene3D" id="3.30.1370.10">
    <property type="entry name" value="K Homology domain, type 1"/>
    <property type="match status" value="3"/>
</dbReference>
<dbReference type="PANTHER" id="PTHR10288">
    <property type="entry name" value="KH DOMAIN CONTAINING RNA BINDING PROTEIN"/>
    <property type="match status" value="1"/>
</dbReference>
<keyword evidence="2" id="KW-0694">RNA-binding</keyword>
<dbReference type="GO" id="GO:0003723">
    <property type="term" value="F:RNA binding"/>
    <property type="evidence" value="ECO:0007669"/>
    <property type="project" value="UniProtKB-UniRule"/>
</dbReference>
<dbReference type="SUPFAM" id="SSF54791">
    <property type="entry name" value="Eukaryotic type KH-domain (KH-domain type I)"/>
    <property type="match status" value="3"/>
</dbReference>
<reference evidence="6" key="1">
    <citation type="submission" date="2022-11" db="UniProtKB">
        <authorList>
            <consortium name="WormBaseParasite"/>
        </authorList>
    </citation>
    <scope>IDENTIFICATION</scope>
</reference>
<dbReference type="InterPro" id="IPR004088">
    <property type="entry name" value="KH_dom_type_1"/>
</dbReference>
<feature type="domain" description="K Homology" evidence="4">
    <location>
        <begin position="157"/>
        <end position="233"/>
    </location>
</feature>
<evidence type="ECO:0000313" key="6">
    <source>
        <dbReference type="WBParaSite" id="PgR085_g029_t01"/>
    </source>
</evidence>
<name>A0A915C3J8_PARUN</name>
<proteinExistence type="predicted"/>
<evidence type="ECO:0000313" key="5">
    <source>
        <dbReference type="Proteomes" id="UP000887569"/>
    </source>
</evidence>
<dbReference type="AlphaFoldDB" id="A0A915C3J8"/>
<evidence type="ECO:0000256" key="1">
    <source>
        <dbReference type="ARBA" id="ARBA00022737"/>
    </source>
</evidence>
<accession>A0A915C3J8</accession>
<feature type="region of interest" description="Disordered" evidence="3">
    <location>
        <begin position="1"/>
        <end position="63"/>
    </location>
</feature>
<organism evidence="5 6">
    <name type="scientific">Parascaris univalens</name>
    <name type="common">Nematode worm</name>
    <dbReference type="NCBI Taxonomy" id="6257"/>
    <lineage>
        <taxon>Eukaryota</taxon>
        <taxon>Metazoa</taxon>
        <taxon>Ecdysozoa</taxon>
        <taxon>Nematoda</taxon>
        <taxon>Chromadorea</taxon>
        <taxon>Rhabditida</taxon>
        <taxon>Spirurina</taxon>
        <taxon>Ascaridomorpha</taxon>
        <taxon>Ascaridoidea</taxon>
        <taxon>Ascarididae</taxon>
        <taxon>Parascaris</taxon>
    </lineage>
</organism>
<evidence type="ECO:0000256" key="3">
    <source>
        <dbReference type="SAM" id="MobiDB-lite"/>
    </source>
</evidence>
<dbReference type="InterPro" id="IPR004087">
    <property type="entry name" value="KH_dom"/>
</dbReference>
<dbReference type="WBParaSite" id="PgR085_g029_t01">
    <property type="protein sequence ID" value="PgR085_g029_t01"/>
    <property type="gene ID" value="PgR085_g029"/>
</dbReference>
<feature type="domain" description="K Homology" evidence="4">
    <location>
        <begin position="65"/>
        <end position="138"/>
    </location>
</feature>
<dbReference type="Proteomes" id="UP000887569">
    <property type="component" value="Unplaced"/>
</dbReference>
<feature type="domain" description="K Homology" evidence="4">
    <location>
        <begin position="475"/>
        <end position="547"/>
    </location>
</feature>
<dbReference type="Pfam" id="PF00013">
    <property type="entry name" value="KH_1"/>
    <property type="match status" value="3"/>
</dbReference>
<dbReference type="InterPro" id="IPR036612">
    <property type="entry name" value="KH_dom_type_1_sf"/>
</dbReference>
<dbReference type="PROSITE" id="PS50084">
    <property type="entry name" value="KH_TYPE_1"/>
    <property type="match status" value="3"/>
</dbReference>
<feature type="compositionally biased region" description="Polar residues" evidence="3">
    <location>
        <begin position="26"/>
        <end position="41"/>
    </location>
</feature>
<sequence>MSSAMSTDMKRDELLDEEAQDVDSGLTGNTACVQSATSLPSGQKRLRDDHGAPASKKAHMVDSEESVQVKILIPSAAVGAIIGKGGETMRSLKNESGCRLQMSKNQEVYHGTNERICLVKGKIASVMKVVEVVMEKIKEKVDPNTPCDVYDHKGVDRTKEMKLLVPNTSAGMVIGKSGARIKEIRDQTGANIQVYPKAGSQEAKVSLERVITIAADDSDVLMNAIQRVLEKVAADPQHASAIEHKELEAFGGLHGHSGAQAQSVQPFDFTGRQGGGAPFGAVQQTQFGQVGAAQVWQPPQQQRVLEAAYGTPNKELYSNGAGNTFKFNPMQGLGNNELLAFLDSLQSTLRTSGFNETSVAEVMQAMQVLAKYNIMGLGLGLGVAAMAQMRSNEPGGLQQAQSLMQAQRYDGNTALGPSSLLDAAERHYIPHSDVNKSLGGVGGVLIDVMSQSKAGGGSSGGPNFASTVIKEKVVDSGHVELEVPDAIVGAVLGPKAKTLAEIQHLSGCKVEVHKRGAIAAQGNRLISLSGDAECIRNGRLMIEKVINDEQARRNQQAHHSRGSFV</sequence>
<keyword evidence="1" id="KW-0677">Repeat</keyword>